<proteinExistence type="predicted"/>
<keyword evidence="3" id="KW-1185">Reference proteome</keyword>
<dbReference type="EMBL" id="JBHTJH010000017">
    <property type="protein sequence ID" value="MFD0863283.1"/>
    <property type="molecule type" value="Genomic_DNA"/>
</dbReference>
<dbReference type="InterPro" id="IPR050126">
    <property type="entry name" value="Ap4A_hydrolase"/>
</dbReference>
<keyword evidence="2" id="KW-0378">Hydrolase</keyword>
<dbReference type="InterPro" id="IPR029052">
    <property type="entry name" value="Metallo-depent_PP-like"/>
</dbReference>
<evidence type="ECO:0000313" key="2">
    <source>
        <dbReference type="EMBL" id="MFD0863283.1"/>
    </source>
</evidence>
<dbReference type="Gene3D" id="3.60.21.10">
    <property type="match status" value="1"/>
</dbReference>
<name>A0ABW3D374_9FLAO</name>
<evidence type="ECO:0000313" key="3">
    <source>
        <dbReference type="Proteomes" id="UP001596978"/>
    </source>
</evidence>
<protein>
    <submittedName>
        <fullName evidence="2">Metallophosphoesterase family protein</fullName>
        <ecNumber evidence="2">3.1.-.-</ecNumber>
    </submittedName>
</protein>
<dbReference type="InterPro" id="IPR006186">
    <property type="entry name" value="Ser/Thr-sp_prot-phosphatase"/>
</dbReference>
<dbReference type="SUPFAM" id="SSF56300">
    <property type="entry name" value="Metallo-dependent phosphatases"/>
    <property type="match status" value="1"/>
</dbReference>
<dbReference type="Pfam" id="PF00149">
    <property type="entry name" value="Metallophos"/>
    <property type="match status" value="1"/>
</dbReference>
<dbReference type="PANTHER" id="PTHR42850">
    <property type="entry name" value="METALLOPHOSPHOESTERASE"/>
    <property type="match status" value="1"/>
</dbReference>
<dbReference type="InterPro" id="IPR004843">
    <property type="entry name" value="Calcineurin-like_PHP"/>
</dbReference>
<feature type="domain" description="Calcineurin-like phosphoesterase" evidence="1">
    <location>
        <begin position="1"/>
        <end position="188"/>
    </location>
</feature>
<dbReference type="PRINTS" id="PR00114">
    <property type="entry name" value="STPHPHTASE"/>
</dbReference>
<dbReference type="CDD" id="cd00144">
    <property type="entry name" value="MPP_PPP_family"/>
    <property type="match status" value="1"/>
</dbReference>
<dbReference type="GO" id="GO:0016787">
    <property type="term" value="F:hydrolase activity"/>
    <property type="evidence" value="ECO:0007669"/>
    <property type="project" value="UniProtKB-KW"/>
</dbReference>
<dbReference type="PANTHER" id="PTHR42850:SF4">
    <property type="entry name" value="ZINC-DEPENDENT ENDOPOLYPHOSPHATASE"/>
    <property type="match status" value="1"/>
</dbReference>
<evidence type="ECO:0000259" key="1">
    <source>
        <dbReference type="Pfam" id="PF00149"/>
    </source>
</evidence>
<dbReference type="RefSeq" id="WP_386409181.1">
    <property type="nucleotide sequence ID" value="NZ_JBHTJH010000017.1"/>
</dbReference>
<dbReference type="EC" id="3.1.-.-" evidence="2"/>
<organism evidence="2 3">
    <name type="scientific">Sungkyunkwania multivorans</name>
    <dbReference type="NCBI Taxonomy" id="1173618"/>
    <lineage>
        <taxon>Bacteria</taxon>
        <taxon>Pseudomonadati</taxon>
        <taxon>Bacteroidota</taxon>
        <taxon>Flavobacteriia</taxon>
        <taxon>Flavobacteriales</taxon>
        <taxon>Flavobacteriaceae</taxon>
        <taxon>Sungkyunkwania</taxon>
    </lineage>
</organism>
<gene>
    <name evidence="2" type="ORF">ACFQ1M_13805</name>
</gene>
<comment type="caution">
    <text evidence="2">The sequence shown here is derived from an EMBL/GenBank/DDBJ whole genome shotgun (WGS) entry which is preliminary data.</text>
</comment>
<accession>A0ABW3D374</accession>
<dbReference type="Proteomes" id="UP001596978">
    <property type="component" value="Unassembled WGS sequence"/>
</dbReference>
<reference evidence="3" key="1">
    <citation type="journal article" date="2019" name="Int. J. Syst. Evol. Microbiol.">
        <title>The Global Catalogue of Microorganisms (GCM) 10K type strain sequencing project: providing services to taxonomists for standard genome sequencing and annotation.</title>
        <authorList>
            <consortium name="The Broad Institute Genomics Platform"/>
            <consortium name="The Broad Institute Genome Sequencing Center for Infectious Disease"/>
            <person name="Wu L."/>
            <person name="Ma J."/>
        </authorList>
    </citation>
    <scope>NUCLEOTIDE SEQUENCE [LARGE SCALE GENOMIC DNA]</scope>
    <source>
        <strain evidence="3">CCUG 62952</strain>
    </source>
</reference>
<sequence length="241" mass="28016">MRTLVIGDIHGGLKALEQVLERAEIAPSDTLIFLGDYVDGWSQSPQVIDYLIELNTKNRCVFIRGNHDDLCYEWLTKKKNNPMWLQHGGKATVEAYNKVKATTIKRHIRFIEDLKNYHIDNENRLYVHAGFTNLKGPKFEYFPEMMYWDRTLWETALSMNKDLDPSNINYPERLKLFKEIYIGHTPTTRIGLDVPYNAANVWNIDSGAAYKSPLSLIDTETKQIWQSDPVHTLYPHENGRN</sequence>